<dbReference type="InterPro" id="IPR008397">
    <property type="entry name" value="Alginate_lyase_dom"/>
</dbReference>
<protein>
    <recommendedName>
        <fullName evidence="5">Alginate lyase domain-containing protein</fullName>
    </recommendedName>
</protein>
<dbReference type="AlphaFoldDB" id="A0A934QFR1"/>
<evidence type="ECO:0000256" key="4">
    <source>
        <dbReference type="SAM" id="SignalP"/>
    </source>
</evidence>
<dbReference type="GO" id="GO:0016829">
    <property type="term" value="F:lyase activity"/>
    <property type="evidence" value="ECO:0007669"/>
    <property type="project" value="UniProtKB-KW"/>
</dbReference>
<keyword evidence="7" id="KW-1185">Reference proteome</keyword>
<name>A0A934QFR1_9PROT</name>
<reference evidence="6" key="2">
    <citation type="journal article" date="2020" name="Microorganisms">
        <title>Osmotic Adaptation and Compatible Solute Biosynthesis of Phototrophic Bacteria as Revealed from Genome Analyses.</title>
        <authorList>
            <person name="Imhoff J.F."/>
            <person name="Rahn T."/>
            <person name="Kunzel S."/>
            <person name="Keller A."/>
            <person name="Neulinger S.C."/>
        </authorList>
    </citation>
    <scope>NUCLEOTIDE SEQUENCE</scope>
    <source>
        <strain evidence="6">DSM 9154</strain>
    </source>
</reference>
<dbReference type="Proteomes" id="UP000778970">
    <property type="component" value="Unassembled WGS sequence"/>
</dbReference>
<feature type="region of interest" description="Disordered" evidence="3">
    <location>
        <begin position="467"/>
        <end position="494"/>
    </location>
</feature>
<feature type="chain" id="PRO_5037231721" description="Alginate lyase domain-containing protein" evidence="4">
    <location>
        <begin position="28"/>
        <end position="494"/>
    </location>
</feature>
<evidence type="ECO:0000256" key="1">
    <source>
        <dbReference type="ARBA" id="ARBA00022729"/>
    </source>
</evidence>
<feature type="region of interest" description="Disordered" evidence="3">
    <location>
        <begin position="34"/>
        <end position="56"/>
    </location>
</feature>
<comment type="caution">
    <text evidence="6">The sequence shown here is derived from an EMBL/GenBank/DDBJ whole genome shotgun (WGS) entry which is preliminary data.</text>
</comment>
<dbReference type="SUPFAM" id="SSF48230">
    <property type="entry name" value="Chondroitin AC/alginate lyase"/>
    <property type="match status" value="1"/>
</dbReference>
<dbReference type="Gene3D" id="1.50.10.100">
    <property type="entry name" value="Chondroitin AC/alginate lyase"/>
    <property type="match status" value="1"/>
</dbReference>
<evidence type="ECO:0000313" key="7">
    <source>
        <dbReference type="Proteomes" id="UP000778970"/>
    </source>
</evidence>
<keyword evidence="2" id="KW-0456">Lyase</keyword>
<evidence type="ECO:0000313" key="6">
    <source>
        <dbReference type="EMBL" id="MBK1696157.1"/>
    </source>
</evidence>
<evidence type="ECO:0000259" key="5">
    <source>
        <dbReference type="Pfam" id="PF05426"/>
    </source>
</evidence>
<sequence length="494" mass="55997">MNARRSIVTTARHAGLWLAVAALTVQAALGVPTATAETSQPDRQSEDGNKFNRGQTAVTGADGLVSIKEREAFPLEQYKVHDDDASYFDVEQRRQFIQSHGTPAMLAQAEQLSLSQSCADAMNMPVMSHKIQLPGFYPQPKRWRQAAQPFFAFEDAVTRLAGRWVVTGNPEPARCLTRMLAKWAREGGFMTFSFAQATPQAWFAIESSLFAAGLAYSTVSEFAAREMPEKAQKVEDWLNAVSREHISKKSDGPSCCNNHFYRRGLHAAINGVVSDDDELFRYGVAALYSALHEANPDGSLPRELTRGTRAVHYQNYANIYLSLIAQIVQRQGYDIYDVEVKDRTLKTLANWAVDVVRHPAKIDPYVTDSQNRWFMDDPQYFAWMETYIRDFPNEGMQKLLTPRRPTYNRSAGGFMTLYFRKPDPSNEATSQTLVQVGNAFVSETESCAKDPRWHQKRDIEWRRQCERTLREEPPRKHSTGADIYSDQLSEQPDQ</sequence>
<organism evidence="6 7">
    <name type="scientific">Rhodovibrio salinarum</name>
    <dbReference type="NCBI Taxonomy" id="1087"/>
    <lineage>
        <taxon>Bacteria</taxon>
        <taxon>Pseudomonadati</taxon>
        <taxon>Pseudomonadota</taxon>
        <taxon>Alphaproteobacteria</taxon>
        <taxon>Rhodospirillales</taxon>
        <taxon>Rhodovibrionaceae</taxon>
        <taxon>Rhodovibrio</taxon>
    </lineage>
</organism>
<evidence type="ECO:0000256" key="2">
    <source>
        <dbReference type="ARBA" id="ARBA00023239"/>
    </source>
</evidence>
<dbReference type="Pfam" id="PF05426">
    <property type="entry name" value="Alginate_lyase"/>
    <property type="match status" value="1"/>
</dbReference>
<dbReference type="GO" id="GO:0042597">
    <property type="term" value="C:periplasmic space"/>
    <property type="evidence" value="ECO:0007669"/>
    <property type="project" value="InterPro"/>
</dbReference>
<gene>
    <name evidence="6" type="ORF">CKO21_02730</name>
</gene>
<feature type="domain" description="Alginate lyase" evidence="5">
    <location>
        <begin position="129"/>
        <end position="360"/>
    </location>
</feature>
<reference evidence="6" key="1">
    <citation type="submission" date="2017-08" db="EMBL/GenBank/DDBJ databases">
        <authorList>
            <person name="Imhoff J.F."/>
            <person name="Rahn T."/>
            <person name="Kuenzel S."/>
            <person name="Neulinger S.C."/>
        </authorList>
    </citation>
    <scope>NUCLEOTIDE SEQUENCE</scope>
    <source>
        <strain evidence="6">DSM 9154</strain>
    </source>
</reference>
<keyword evidence="1 4" id="KW-0732">Signal</keyword>
<dbReference type="EMBL" id="NRRE01000011">
    <property type="protein sequence ID" value="MBK1696157.1"/>
    <property type="molecule type" value="Genomic_DNA"/>
</dbReference>
<evidence type="ECO:0000256" key="3">
    <source>
        <dbReference type="SAM" id="MobiDB-lite"/>
    </source>
</evidence>
<accession>A0A934QFR1</accession>
<dbReference type="InterPro" id="IPR008929">
    <property type="entry name" value="Chondroitin_lyas"/>
</dbReference>
<proteinExistence type="predicted"/>
<feature type="signal peptide" evidence="4">
    <location>
        <begin position="1"/>
        <end position="27"/>
    </location>
</feature>